<organism evidence="2 3">
    <name type="scientific">Deinococcus petrolearius</name>
    <dbReference type="NCBI Taxonomy" id="1751295"/>
    <lineage>
        <taxon>Bacteria</taxon>
        <taxon>Thermotogati</taxon>
        <taxon>Deinococcota</taxon>
        <taxon>Deinococci</taxon>
        <taxon>Deinococcales</taxon>
        <taxon>Deinococcaceae</taxon>
        <taxon>Deinococcus</taxon>
    </lineage>
</organism>
<evidence type="ECO:0000256" key="1">
    <source>
        <dbReference type="ARBA" id="ARBA00010996"/>
    </source>
</evidence>
<dbReference type="PANTHER" id="PTHR12151:SF25">
    <property type="entry name" value="LINALOOL DEHYDRATASE_ISOMERASE DOMAIN-CONTAINING PROTEIN"/>
    <property type="match status" value="1"/>
</dbReference>
<gene>
    <name evidence="2" type="ORF">ACFPQ6_10600</name>
</gene>
<keyword evidence="3" id="KW-1185">Reference proteome</keyword>
<proteinExistence type="inferred from homology"/>
<dbReference type="InterPro" id="IPR036249">
    <property type="entry name" value="Thioredoxin-like_sf"/>
</dbReference>
<evidence type="ECO:0000313" key="3">
    <source>
        <dbReference type="Proteomes" id="UP001595979"/>
    </source>
</evidence>
<dbReference type="Gene3D" id="3.40.30.10">
    <property type="entry name" value="Glutaredoxin"/>
    <property type="match status" value="1"/>
</dbReference>
<dbReference type="CDD" id="cd02968">
    <property type="entry name" value="SCO"/>
    <property type="match status" value="1"/>
</dbReference>
<comment type="caution">
    <text evidence="2">The sequence shown here is derived from an EMBL/GenBank/DDBJ whole genome shotgun (WGS) entry which is preliminary data.</text>
</comment>
<accession>A0ABW1DKH3</accession>
<protein>
    <submittedName>
        <fullName evidence="2">SCO family protein</fullName>
    </submittedName>
</protein>
<dbReference type="PANTHER" id="PTHR12151">
    <property type="entry name" value="ELECTRON TRANSPORT PROTIN SCO1/SENC FAMILY MEMBER"/>
    <property type="match status" value="1"/>
</dbReference>
<dbReference type="Proteomes" id="UP001595979">
    <property type="component" value="Unassembled WGS sequence"/>
</dbReference>
<comment type="similarity">
    <text evidence="1">Belongs to the SCO1/2 family.</text>
</comment>
<evidence type="ECO:0000313" key="2">
    <source>
        <dbReference type="EMBL" id="MFC5848760.1"/>
    </source>
</evidence>
<dbReference type="EMBL" id="JBHSOH010000010">
    <property type="protein sequence ID" value="MFC5848760.1"/>
    <property type="molecule type" value="Genomic_DNA"/>
</dbReference>
<sequence length="229" mass="24401">MTGPAQRFNVRWLTAALLLVAALLGGLLAYRSFVSQPLSGGTALDTPLRVPALQLVSDRARPTTLAASDGRLRLVFFGFVHCPDVCPATLASLKGTYDTLTPEQRAKLQVQLVSVDPVVDTPALLREYLDKFDPAFTGLTGQPATIDEAARTLFVSNIAPQAADHSAHTGGAADHSDDNVSAPAAARIHGDEVRVITPQGDFVRVYDNEETIDGTLRRDLPALIAQYGG</sequence>
<dbReference type="RefSeq" id="WP_380049104.1">
    <property type="nucleotide sequence ID" value="NZ_JBHSOH010000010.1"/>
</dbReference>
<dbReference type="SUPFAM" id="SSF52833">
    <property type="entry name" value="Thioredoxin-like"/>
    <property type="match status" value="1"/>
</dbReference>
<dbReference type="Pfam" id="PF02630">
    <property type="entry name" value="SCO1-SenC"/>
    <property type="match status" value="1"/>
</dbReference>
<dbReference type="InterPro" id="IPR003782">
    <property type="entry name" value="SCO1/SenC"/>
</dbReference>
<reference evidence="3" key="1">
    <citation type="journal article" date="2019" name="Int. J. Syst. Evol. Microbiol.">
        <title>The Global Catalogue of Microorganisms (GCM) 10K type strain sequencing project: providing services to taxonomists for standard genome sequencing and annotation.</title>
        <authorList>
            <consortium name="The Broad Institute Genomics Platform"/>
            <consortium name="The Broad Institute Genome Sequencing Center for Infectious Disease"/>
            <person name="Wu L."/>
            <person name="Ma J."/>
        </authorList>
    </citation>
    <scope>NUCLEOTIDE SEQUENCE [LARGE SCALE GENOMIC DNA]</scope>
    <source>
        <strain evidence="3">CGMCC 1.15053</strain>
    </source>
</reference>
<name>A0ABW1DKH3_9DEIO</name>